<proteinExistence type="predicted"/>
<sequence>MSLEVKRSLQHVVAVSDCVKCVERMVATAALDGEKGLPSKTVDAFPAYFRSHDRRVNLNKARDWWRKREALLNPEEDSVHEIYNKLFKFNSKCFIRLVTPRRIQDFTDRHNIVYRRLKGKKQVSSEKLREIHILVAAHLGSLNRQFDDGLINPDFQYNMDESHFVIDLDDGKTLDFRGIAQVKYRSVVSGREGTTMCVLLRGGSNARVECPMLIFKNKKGQLPYPGTAICNTGGGVPDVANSFHQQQPNAGVAVRSALLGARRAVCQDTHAVDRQCESSQRGEVVAAAKKLRTGVKLFPANATDLVQP</sequence>
<evidence type="ECO:0000313" key="2">
    <source>
        <dbReference type="Proteomes" id="UP000486351"/>
    </source>
</evidence>
<dbReference type="AlphaFoldDB" id="A0A6G0R770"/>
<dbReference type="Proteomes" id="UP000486351">
    <property type="component" value="Unassembled WGS sequence"/>
</dbReference>
<accession>A0A6G0R770</accession>
<evidence type="ECO:0000313" key="1">
    <source>
        <dbReference type="EMBL" id="KAE9319517.1"/>
    </source>
</evidence>
<gene>
    <name evidence="1" type="ORF">PF008_g18255</name>
</gene>
<name>A0A6G0R770_9STRA</name>
<dbReference type="EMBL" id="QXFY01001374">
    <property type="protein sequence ID" value="KAE9319517.1"/>
    <property type="molecule type" value="Genomic_DNA"/>
</dbReference>
<reference evidence="1 2" key="1">
    <citation type="submission" date="2018-09" db="EMBL/GenBank/DDBJ databases">
        <title>Genomic investigation of the strawberry pathogen Phytophthora fragariae indicates pathogenicity is determined by transcriptional variation in three key races.</title>
        <authorList>
            <person name="Adams T.M."/>
            <person name="Armitage A.D."/>
            <person name="Sobczyk M.K."/>
            <person name="Bates H.J."/>
            <person name="Dunwell J.M."/>
            <person name="Nellist C.F."/>
            <person name="Harrison R.J."/>
        </authorList>
    </citation>
    <scope>NUCLEOTIDE SEQUENCE [LARGE SCALE GENOMIC DNA]</scope>
    <source>
        <strain evidence="1 2">NOV-77</strain>
    </source>
</reference>
<organism evidence="1 2">
    <name type="scientific">Phytophthora fragariae</name>
    <dbReference type="NCBI Taxonomy" id="53985"/>
    <lineage>
        <taxon>Eukaryota</taxon>
        <taxon>Sar</taxon>
        <taxon>Stramenopiles</taxon>
        <taxon>Oomycota</taxon>
        <taxon>Peronosporomycetes</taxon>
        <taxon>Peronosporales</taxon>
        <taxon>Peronosporaceae</taxon>
        <taxon>Phytophthora</taxon>
    </lineage>
</organism>
<comment type="caution">
    <text evidence="1">The sequence shown here is derived from an EMBL/GenBank/DDBJ whole genome shotgun (WGS) entry which is preliminary data.</text>
</comment>
<evidence type="ECO:0008006" key="3">
    <source>
        <dbReference type="Google" id="ProtNLM"/>
    </source>
</evidence>
<protein>
    <recommendedName>
        <fullName evidence="3">DDE-1 domain-containing protein</fullName>
    </recommendedName>
</protein>